<accession>A0A8J6JDL9</accession>
<evidence type="ECO:0000313" key="2">
    <source>
        <dbReference type="EMBL" id="MBC5738163.1"/>
    </source>
</evidence>
<dbReference type="Pfam" id="PF18899">
    <property type="entry name" value="DUF5655"/>
    <property type="match status" value="1"/>
</dbReference>
<dbReference type="InterPro" id="IPR043714">
    <property type="entry name" value="DUF5655"/>
</dbReference>
<evidence type="ECO:0000313" key="3">
    <source>
        <dbReference type="Proteomes" id="UP000607645"/>
    </source>
</evidence>
<reference evidence="2" key="1">
    <citation type="submission" date="2020-08" db="EMBL/GenBank/DDBJ databases">
        <title>Genome public.</title>
        <authorList>
            <person name="Liu C."/>
            <person name="Sun Q."/>
        </authorList>
    </citation>
    <scope>NUCLEOTIDE SEQUENCE</scope>
    <source>
        <strain evidence="2">NSJ-52</strain>
    </source>
</reference>
<dbReference type="Proteomes" id="UP000607645">
    <property type="component" value="Unassembled WGS sequence"/>
</dbReference>
<name>A0A8J6JDL9_9FIRM</name>
<organism evidence="2 3">
    <name type="scientific">Lawsonibacter faecis</name>
    <dbReference type="NCBI Taxonomy" id="2763052"/>
    <lineage>
        <taxon>Bacteria</taxon>
        <taxon>Bacillati</taxon>
        <taxon>Bacillota</taxon>
        <taxon>Clostridia</taxon>
        <taxon>Eubacteriales</taxon>
        <taxon>Oscillospiraceae</taxon>
        <taxon>Lawsonibacter</taxon>
    </lineage>
</organism>
<dbReference type="AlphaFoldDB" id="A0A8J6JDL9"/>
<evidence type="ECO:0000259" key="1">
    <source>
        <dbReference type="Pfam" id="PF18899"/>
    </source>
</evidence>
<keyword evidence="3" id="KW-1185">Reference proteome</keyword>
<gene>
    <name evidence="2" type="ORF">H8S62_14215</name>
</gene>
<dbReference type="EMBL" id="JACOPQ010000012">
    <property type="protein sequence ID" value="MBC5738163.1"/>
    <property type="molecule type" value="Genomic_DNA"/>
</dbReference>
<dbReference type="RefSeq" id="WP_186919934.1">
    <property type="nucleotide sequence ID" value="NZ_JACOPQ010000012.1"/>
</dbReference>
<feature type="domain" description="DUF5655" evidence="1">
    <location>
        <begin position="17"/>
        <end position="120"/>
    </location>
</feature>
<sequence length="129" mass="14622">MTAQVLEFLGGNPGRTALFEAMERVISELGDCELSVAKTQISWGNPFKFAFLSNPPRSLVRQGRAEDCLLLSFGLDHREEHPRIAAAANPYPDRWTHHVVLAEPGDIDETVKNWLECGYIFAKLKKRRR</sequence>
<comment type="caution">
    <text evidence="2">The sequence shown here is derived from an EMBL/GenBank/DDBJ whole genome shotgun (WGS) entry which is preliminary data.</text>
</comment>
<proteinExistence type="predicted"/>
<protein>
    <recommendedName>
        <fullName evidence="1">DUF5655 domain-containing protein</fullName>
    </recommendedName>
</protein>